<evidence type="ECO:0000256" key="3">
    <source>
        <dbReference type="ARBA" id="ARBA00023054"/>
    </source>
</evidence>
<feature type="compositionally biased region" description="Low complexity" evidence="4">
    <location>
        <begin position="298"/>
        <end position="314"/>
    </location>
</feature>
<feature type="compositionally biased region" description="Low complexity" evidence="4">
    <location>
        <begin position="210"/>
        <end position="228"/>
    </location>
</feature>
<feature type="compositionally biased region" description="Basic and acidic residues" evidence="4">
    <location>
        <begin position="1"/>
        <end position="17"/>
    </location>
</feature>
<sequence length="478" mass="53791">EVPERQSDLESTQRESRGYSAEIFKLKAQLEEARDQTEAVRRENKTGEGGRNVHEVDKARRRLEMEKEELQAALEEAESALEQPRTFHQRKFQHYTSPGGGQGSRTQLELAQVRQDIDRRIAEKEEEFESTRKNHQRAMDSMAATVDAEAKGKAEVQRQKKKLEQDINELEVALDSANRARADADKTVKNRKWKTSSASVTRPASRPCRLSASSTCSPPSLTSCAPSSNPRRERARKAAESERMEASDRIGELSASKRVSQRHQAQAGGRHQRYAGDLDEQHNEARNARSAPRRPPWTRSASPTRSASSRSTRCTPRRPAPDGENALKELQARLDAAEGGAAKGGKRELAKLESRVRDLEGELDAEQRRHQRDAEERQEVRAPTQGAVELVEKLQSKVKAYKRQVEEAEEIAATINLAKFRKVQHDLEESEERAEVAEQSLTKFRSKSRTSVSVTRGPAPPPPGGTFLHRMQFLYKPA</sequence>
<dbReference type="AlphaFoldDB" id="A0A1I8FAS6"/>
<dbReference type="PANTHER" id="PTHR45615">
    <property type="entry name" value="MYOSIN HEAVY CHAIN, NON-MUSCLE"/>
    <property type="match status" value="1"/>
</dbReference>
<dbReference type="FunFam" id="1.20.5.370:FF:000009">
    <property type="entry name" value="Myosin heavy chain, isoform G"/>
    <property type="match status" value="1"/>
</dbReference>
<dbReference type="GO" id="GO:0032982">
    <property type="term" value="C:myosin filament"/>
    <property type="evidence" value="ECO:0007669"/>
    <property type="project" value="TreeGrafter"/>
</dbReference>
<dbReference type="GO" id="GO:0005737">
    <property type="term" value="C:cytoplasm"/>
    <property type="evidence" value="ECO:0007669"/>
    <property type="project" value="TreeGrafter"/>
</dbReference>
<dbReference type="WBParaSite" id="maker-unitig_26624-snap-gene-0.2-mRNA-1">
    <property type="protein sequence ID" value="maker-unitig_26624-snap-gene-0.2-mRNA-1"/>
    <property type="gene ID" value="maker-unitig_26624-snap-gene-0.2"/>
</dbReference>
<dbReference type="GO" id="GO:0000146">
    <property type="term" value="F:microfilament motor activity"/>
    <property type="evidence" value="ECO:0007669"/>
    <property type="project" value="TreeGrafter"/>
</dbReference>
<evidence type="ECO:0000256" key="4">
    <source>
        <dbReference type="SAM" id="MobiDB-lite"/>
    </source>
</evidence>
<dbReference type="InterPro" id="IPR014751">
    <property type="entry name" value="XRCC4-like_C"/>
</dbReference>
<evidence type="ECO:0000313" key="6">
    <source>
        <dbReference type="Proteomes" id="UP000095280"/>
    </source>
</evidence>
<feature type="domain" description="Myosin tail" evidence="5">
    <location>
        <begin position="233"/>
        <end position="447"/>
    </location>
</feature>
<reference evidence="7" key="1">
    <citation type="submission" date="2016-11" db="UniProtKB">
        <authorList>
            <consortium name="WormBaseParasite"/>
        </authorList>
    </citation>
    <scope>IDENTIFICATION</scope>
</reference>
<keyword evidence="6" id="KW-1185">Reference proteome</keyword>
<feature type="compositionally biased region" description="Basic and acidic residues" evidence="4">
    <location>
        <begin position="148"/>
        <end position="165"/>
    </location>
</feature>
<dbReference type="Proteomes" id="UP000095280">
    <property type="component" value="Unplaced"/>
</dbReference>
<dbReference type="GO" id="GO:0016460">
    <property type="term" value="C:myosin II complex"/>
    <property type="evidence" value="ECO:0007669"/>
    <property type="project" value="TreeGrafter"/>
</dbReference>
<dbReference type="Gene3D" id="1.20.5.370">
    <property type="match status" value="1"/>
</dbReference>
<dbReference type="PANTHER" id="PTHR45615:SF27">
    <property type="entry name" value="MYOSIN HEAVY CHAIN, MUSCLE"/>
    <property type="match status" value="1"/>
</dbReference>
<dbReference type="GO" id="GO:0051015">
    <property type="term" value="F:actin filament binding"/>
    <property type="evidence" value="ECO:0007669"/>
    <property type="project" value="TreeGrafter"/>
</dbReference>
<evidence type="ECO:0000256" key="1">
    <source>
        <dbReference type="ARBA" id="ARBA00008314"/>
    </source>
</evidence>
<accession>A0A1I8FAS6</accession>
<protein>
    <submittedName>
        <fullName evidence="7">Myosin_tail_1 domain-containing protein</fullName>
    </submittedName>
</protein>
<evidence type="ECO:0000259" key="5">
    <source>
        <dbReference type="Pfam" id="PF01576"/>
    </source>
</evidence>
<comment type="similarity">
    <text evidence="1">Belongs to the TRAFAC class myosin-kinesin ATPase superfamily. Myosin family.</text>
</comment>
<feature type="compositionally biased region" description="Basic and acidic residues" evidence="4">
    <location>
        <begin position="274"/>
        <end position="287"/>
    </location>
</feature>
<comment type="similarity">
    <text evidence="2">Belongs to the paramyosin family.</text>
</comment>
<dbReference type="InterPro" id="IPR002928">
    <property type="entry name" value="Myosin_tail"/>
</dbReference>
<proteinExistence type="inferred from homology"/>
<keyword evidence="3" id="KW-0175">Coiled coil</keyword>
<feature type="region of interest" description="Disordered" evidence="4">
    <location>
        <begin position="1"/>
        <end position="20"/>
    </location>
</feature>
<feature type="region of interest" description="Disordered" evidence="4">
    <location>
        <begin position="124"/>
        <end position="326"/>
    </location>
</feature>
<feature type="region of interest" description="Disordered" evidence="4">
    <location>
        <begin position="30"/>
        <end position="62"/>
    </location>
</feature>
<feature type="region of interest" description="Disordered" evidence="4">
    <location>
        <begin position="431"/>
        <end position="468"/>
    </location>
</feature>
<evidence type="ECO:0000313" key="7">
    <source>
        <dbReference type="WBParaSite" id="maker-unitig_26624-snap-gene-0.2-mRNA-1"/>
    </source>
</evidence>
<feature type="compositionally biased region" description="Basic and acidic residues" evidence="4">
    <location>
        <begin position="178"/>
        <end position="188"/>
    </location>
</feature>
<evidence type="ECO:0000256" key="2">
    <source>
        <dbReference type="ARBA" id="ARBA00008447"/>
    </source>
</evidence>
<feature type="compositionally biased region" description="Basic and acidic residues" evidence="4">
    <location>
        <begin position="354"/>
        <end position="380"/>
    </location>
</feature>
<organism evidence="6 7">
    <name type="scientific">Macrostomum lignano</name>
    <dbReference type="NCBI Taxonomy" id="282301"/>
    <lineage>
        <taxon>Eukaryota</taxon>
        <taxon>Metazoa</taxon>
        <taxon>Spiralia</taxon>
        <taxon>Lophotrochozoa</taxon>
        <taxon>Platyhelminthes</taxon>
        <taxon>Rhabditophora</taxon>
        <taxon>Macrostomorpha</taxon>
        <taxon>Macrostomida</taxon>
        <taxon>Macrostomidae</taxon>
        <taxon>Macrostomum</taxon>
    </lineage>
</organism>
<feature type="region of interest" description="Disordered" evidence="4">
    <location>
        <begin position="354"/>
        <end position="384"/>
    </location>
</feature>
<feature type="compositionally biased region" description="Basic and acidic residues" evidence="4">
    <location>
        <begin position="230"/>
        <end position="251"/>
    </location>
</feature>
<name>A0A1I8FAS6_9PLAT</name>
<dbReference type="Pfam" id="PF01576">
    <property type="entry name" value="Myosin_tail_1"/>
    <property type="match status" value="1"/>
</dbReference>